<feature type="region of interest" description="Disordered" evidence="2">
    <location>
        <begin position="442"/>
        <end position="467"/>
    </location>
</feature>
<dbReference type="GO" id="GO:0003677">
    <property type="term" value="F:DNA binding"/>
    <property type="evidence" value="ECO:0007669"/>
    <property type="project" value="InterPro"/>
</dbReference>
<evidence type="ECO:0000256" key="2">
    <source>
        <dbReference type="SAM" id="MobiDB-lite"/>
    </source>
</evidence>
<evidence type="ECO:0000259" key="3">
    <source>
        <dbReference type="SMART" id="SM00470"/>
    </source>
</evidence>
<protein>
    <submittedName>
        <fullName evidence="4">ParB family chromosome partitioning protein</fullName>
    </submittedName>
</protein>
<keyword evidence="5" id="KW-1185">Reference proteome</keyword>
<dbReference type="GO" id="GO:0005694">
    <property type="term" value="C:chromosome"/>
    <property type="evidence" value="ECO:0007669"/>
    <property type="project" value="TreeGrafter"/>
</dbReference>
<feature type="compositionally biased region" description="Acidic residues" evidence="2">
    <location>
        <begin position="454"/>
        <end position="467"/>
    </location>
</feature>
<evidence type="ECO:0000256" key="1">
    <source>
        <dbReference type="ARBA" id="ARBA00006295"/>
    </source>
</evidence>
<evidence type="ECO:0000313" key="5">
    <source>
        <dbReference type="Proteomes" id="UP000548476"/>
    </source>
</evidence>
<dbReference type="InterPro" id="IPR003115">
    <property type="entry name" value="ParB_N"/>
</dbReference>
<dbReference type="PANTHER" id="PTHR33375:SF1">
    <property type="entry name" value="CHROMOSOME-PARTITIONING PROTEIN PARB-RELATED"/>
    <property type="match status" value="1"/>
</dbReference>
<name>A0A841FVI1_9ACTN</name>
<dbReference type="Pfam" id="PF02195">
    <property type="entry name" value="ParB_N"/>
    <property type="match status" value="1"/>
</dbReference>
<evidence type="ECO:0000313" key="4">
    <source>
        <dbReference type="EMBL" id="MBB6037738.1"/>
    </source>
</evidence>
<dbReference type="InterPro" id="IPR004437">
    <property type="entry name" value="ParB/RepB/Spo0J"/>
</dbReference>
<comment type="caution">
    <text evidence="4">The sequence shown here is derived from an EMBL/GenBank/DDBJ whole genome shotgun (WGS) entry which is preliminary data.</text>
</comment>
<dbReference type="RefSeq" id="WP_184790547.1">
    <property type="nucleotide sequence ID" value="NZ_BONT01000054.1"/>
</dbReference>
<dbReference type="AlphaFoldDB" id="A0A841FVI1"/>
<dbReference type="GO" id="GO:0007059">
    <property type="term" value="P:chromosome segregation"/>
    <property type="evidence" value="ECO:0007669"/>
    <property type="project" value="TreeGrafter"/>
</dbReference>
<feature type="domain" description="ParB-like N-terminal" evidence="3">
    <location>
        <begin position="4"/>
        <end position="95"/>
    </location>
</feature>
<dbReference type="InterPro" id="IPR050336">
    <property type="entry name" value="Chromosome_partition/occlusion"/>
</dbReference>
<dbReference type="Gene3D" id="3.90.1530.10">
    <property type="entry name" value="Conserved hypothetical protein from pyrococcus furiosus pfu- 392566-001, ParB domain"/>
    <property type="match status" value="1"/>
</dbReference>
<accession>A0A841FVI1</accession>
<dbReference type="InterPro" id="IPR036086">
    <property type="entry name" value="ParB/Sulfiredoxin_sf"/>
</dbReference>
<reference evidence="4 5" key="1">
    <citation type="submission" date="2020-08" db="EMBL/GenBank/DDBJ databases">
        <title>Genomic Encyclopedia of Type Strains, Phase IV (KMG-IV): sequencing the most valuable type-strain genomes for metagenomic binning, comparative biology and taxonomic classification.</title>
        <authorList>
            <person name="Goeker M."/>
        </authorList>
    </citation>
    <scope>NUCLEOTIDE SEQUENCE [LARGE SCALE GENOMIC DNA]</scope>
    <source>
        <strain evidence="4 5">YIM 65646</strain>
    </source>
</reference>
<gene>
    <name evidence="4" type="ORF">HNR73_005616</name>
</gene>
<dbReference type="GO" id="GO:0045881">
    <property type="term" value="P:positive regulation of sporulation resulting in formation of a cellular spore"/>
    <property type="evidence" value="ECO:0007669"/>
    <property type="project" value="TreeGrafter"/>
</dbReference>
<dbReference type="SUPFAM" id="SSF110849">
    <property type="entry name" value="ParB/Sulfiredoxin"/>
    <property type="match status" value="1"/>
</dbReference>
<comment type="similarity">
    <text evidence="1">Belongs to the ParB family.</text>
</comment>
<sequence length="467" mass="50927">MDILDIPPLQLLPSKTNPPDRSARNMTAFRDSIAEVGILQPLVVTATDEEGVYRIQIGHRRHTAAIELGLETVPCVVIDASGDAEYLVSLLVENKHRENLTVSEEAGAYHQLTLMDWEPEAIARVTAQPITHVKRSLALTKLPKPAQQAADDGVLPLDQVADLEEFKDDPELLAKVLDKASSGTWGFKHAISDAKKRRDRKAEADKLRAELTLAGVKIISRPKDYPWASRAADASSLRDSDGNPLDPQEVKSRPGFAAFIEHDGYKPAATIVCTDPEAWGYTRTRHTSYKSPAELAEAERAKKEHEAELQALTAAAEIRAEFVKSTYHSAKAVKGLFLTVLRDAVIDPDTINIGLSDYAQDILTSFAGGPILPAAEKAGSDKLSRMLVARWLTKNETRLAGGKAWTSNAHHVVAYLDQLASDGYTLSEAEANLRTELEAELIAAAATDEPSRDDTDDEDAESEAEDA</sequence>
<dbReference type="PANTHER" id="PTHR33375">
    <property type="entry name" value="CHROMOSOME-PARTITIONING PROTEIN PARB-RELATED"/>
    <property type="match status" value="1"/>
</dbReference>
<dbReference type="SMART" id="SM00470">
    <property type="entry name" value="ParB"/>
    <property type="match status" value="1"/>
</dbReference>
<dbReference type="NCBIfam" id="TIGR00180">
    <property type="entry name" value="parB_part"/>
    <property type="match status" value="1"/>
</dbReference>
<proteinExistence type="inferred from homology"/>
<dbReference type="Gene3D" id="1.10.10.2830">
    <property type="match status" value="1"/>
</dbReference>
<organism evidence="4 5">
    <name type="scientific">Phytomonospora endophytica</name>
    <dbReference type="NCBI Taxonomy" id="714109"/>
    <lineage>
        <taxon>Bacteria</taxon>
        <taxon>Bacillati</taxon>
        <taxon>Actinomycetota</taxon>
        <taxon>Actinomycetes</taxon>
        <taxon>Micromonosporales</taxon>
        <taxon>Micromonosporaceae</taxon>
        <taxon>Phytomonospora</taxon>
    </lineage>
</organism>
<dbReference type="Proteomes" id="UP000548476">
    <property type="component" value="Unassembled WGS sequence"/>
</dbReference>
<dbReference type="EMBL" id="JACHGT010000013">
    <property type="protein sequence ID" value="MBB6037738.1"/>
    <property type="molecule type" value="Genomic_DNA"/>
</dbReference>